<reference evidence="1 2" key="1">
    <citation type="submission" date="2021-01" db="EMBL/GenBank/DDBJ databases">
        <title>Aequorivita sp. strain KX20305, a bacterium isolated from the sediment collected at a cold seep field in South China Sea.</title>
        <authorList>
            <person name="Zhang H."/>
            <person name="Li C."/>
        </authorList>
    </citation>
    <scope>NUCLEOTIDE SEQUENCE [LARGE SCALE GENOMIC DNA]</scope>
    <source>
        <strain evidence="1 2">KX20305</strain>
    </source>
</reference>
<name>A0ABX7DTM0_9FLAO</name>
<protein>
    <recommendedName>
        <fullName evidence="3">BON domain-containing protein</fullName>
    </recommendedName>
</protein>
<gene>
    <name evidence="1" type="ORF">JK629_03915</name>
</gene>
<dbReference type="RefSeq" id="WP_202337324.1">
    <property type="nucleotide sequence ID" value="NZ_CP068439.1"/>
</dbReference>
<evidence type="ECO:0000313" key="1">
    <source>
        <dbReference type="EMBL" id="QQX77428.1"/>
    </source>
</evidence>
<sequence>MKKIILLLALSLSIFSCKNSEEKKEETQEVTVGTVEKSKAYKGDFIDSNGVMVLMGNNFIYGVKRNSLSEQLSKQVAAIKQNDMDMVNVIVRGNVTENTDSESEWEEIITITEIMNVATKPSDEVIKLNETTKNN</sequence>
<dbReference type="Proteomes" id="UP000629420">
    <property type="component" value="Chromosome"/>
</dbReference>
<accession>A0ABX7DTM0</accession>
<dbReference type="PROSITE" id="PS51257">
    <property type="entry name" value="PROKAR_LIPOPROTEIN"/>
    <property type="match status" value="1"/>
</dbReference>
<proteinExistence type="predicted"/>
<evidence type="ECO:0000313" key="2">
    <source>
        <dbReference type="Proteomes" id="UP000629420"/>
    </source>
</evidence>
<evidence type="ECO:0008006" key="3">
    <source>
        <dbReference type="Google" id="ProtNLM"/>
    </source>
</evidence>
<keyword evidence="2" id="KW-1185">Reference proteome</keyword>
<dbReference type="EMBL" id="CP068439">
    <property type="protein sequence ID" value="QQX77428.1"/>
    <property type="molecule type" value="Genomic_DNA"/>
</dbReference>
<organism evidence="1 2">
    <name type="scientific">Aequorivita iocasae</name>
    <dbReference type="NCBI Taxonomy" id="2803865"/>
    <lineage>
        <taxon>Bacteria</taxon>
        <taxon>Pseudomonadati</taxon>
        <taxon>Bacteroidota</taxon>
        <taxon>Flavobacteriia</taxon>
        <taxon>Flavobacteriales</taxon>
        <taxon>Flavobacteriaceae</taxon>
        <taxon>Aequorivita</taxon>
    </lineage>
</organism>